<dbReference type="InterPro" id="IPR027417">
    <property type="entry name" value="P-loop_NTPase"/>
</dbReference>
<sequence>MQQDSIEAGATPAPMGEPGIGKSSFVEALAYFMGTQAFTLPCNQLADRPGRP</sequence>
<proteinExistence type="predicted"/>
<evidence type="ECO:0000313" key="2">
    <source>
        <dbReference type="Proteomes" id="UP001432039"/>
    </source>
</evidence>
<protein>
    <submittedName>
        <fullName evidence="1">Uncharacterized protein</fullName>
    </submittedName>
</protein>
<keyword evidence="2" id="KW-1185">Reference proteome</keyword>
<dbReference type="SUPFAM" id="SSF52540">
    <property type="entry name" value="P-loop containing nucleoside triphosphate hydrolases"/>
    <property type="match status" value="1"/>
</dbReference>
<gene>
    <name evidence="1" type="ORF">OG517_33070</name>
</gene>
<accession>A0ABZ1TKF5</accession>
<dbReference type="Proteomes" id="UP001432039">
    <property type="component" value="Chromosome"/>
</dbReference>
<evidence type="ECO:0000313" key="1">
    <source>
        <dbReference type="EMBL" id="WUQ15853.1"/>
    </source>
</evidence>
<reference evidence="1" key="1">
    <citation type="submission" date="2022-10" db="EMBL/GenBank/DDBJ databases">
        <title>The complete genomes of actinobacterial strains from the NBC collection.</title>
        <authorList>
            <person name="Joergensen T.S."/>
            <person name="Alvarez Arevalo M."/>
            <person name="Sterndorff E.B."/>
            <person name="Faurdal D."/>
            <person name="Vuksanovic O."/>
            <person name="Mourched A.-S."/>
            <person name="Charusanti P."/>
            <person name="Shaw S."/>
            <person name="Blin K."/>
            <person name="Weber T."/>
        </authorList>
    </citation>
    <scope>NUCLEOTIDE SEQUENCE</scope>
    <source>
        <strain evidence="1">NBC_00248</strain>
    </source>
</reference>
<name>A0ABZ1TKF5_STRVG</name>
<organism evidence="1 2">
    <name type="scientific">Streptomyces virginiae</name>
    <name type="common">Streptomyces cinnamonensis</name>
    <dbReference type="NCBI Taxonomy" id="1961"/>
    <lineage>
        <taxon>Bacteria</taxon>
        <taxon>Bacillati</taxon>
        <taxon>Actinomycetota</taxon>
        <taxon>Actinomycetes</taxon>
        <taxon>Kitasatosporales</taxon>
        <taxon>Streptomycetaceae</taxon>
        <taxon>Streptomyces</taxon>
    </lineage>
</organism>
<dbReference type="RefSeq" id="WP_266843041.1">
    <property type="nucleotide sequence ID" value="NZ_CP108090.1"/>
</dbReference>
<dbReference type="EMBL" id="CP108090">
    <property type="protein sequence ID" value="WUQ15853.1"/>
    <property type="molecule type" value="Genomic_DNA"/>
</dbReference>